<dbReference type="Gene3D" id="3.50.30.30">
    <property type="match status" value="1"/>
</dbReference>
<sequence>MDRKDILRIFEETAYVRTGGSPEELRAAEYIARECKRFGGEAVIEPFPVDMATIEESVFLADGQEIPCKGYLCAGSSQVEAPLYYLRDTTPQSLSGCRGKIVLVDGYLGYWIYQDILENGAVGFVTYDGNANYEDRDIDQRELRSYVSKGNLLPGVNINAKDAILLVKNRAKMGKIQLKQTQTQEDSHNVILDLPGEIPEYIVLTAHYDSTSLSQGAYDNMSGSIGLLSMAETFSKKPHRYGLRFVFCGSEERGLLGSKAYCQSHEEELDKIVLNVNLDMIGCIMGRFIACCTSEEKLVHYISYFAAEQGFGCKARQDVYSSDSTPFADKGIPAVSFARIAPQNTATIHNSYDTMAVMDAEQMEEDIAFICAFLERMAGAHTCPVAREMPENMKTKLDEYLTRKRPQA</sequence>
<accession>A0A9D1CLZ5</accession>
<name>A0A9D1CLZ5_9FIRM</name>
<dbReference type="AlphaFoldDB" id="A0A9D1CLZ5"/>
<dbReference type="GO" id="GO:0006508">
    <property type="term" value="P:proteolysis"/>
    <property type="evidence" value="ECO:0007669"/>
    <property type="project" value="InterPro"/>
</dbReference>
<reference evidence="2" key="1">
    <citation type="submission" date="2020-10" db="EMBL/GenBank/DDBJ databases">
        <authorList>
            <person name="Gilroy R."/>
        </authorList>
    </citation>
    <scope>NUCLEOTIDE SEQUENCE</scope>
    <source>
        <strain evidence="2">13361</strain>
    </source>
</reference>
<feature type="domain" description="Peptidase M28" evidence="1">
    <location>
        <begin position="189"/>
        <end position="365"/>
    </location>
</feature>
<gene>
    <name evidence="2" type="ORF">IAB74_04610</name>
</gene>
<evidence type="ECO:0000313" key="3">
    <source>
        <dbReference type="Proteomes" id="UP000886796"/>
    </source>
</evidence>
<comment type="caution">
    <text evidence="2">The sequence shown here is derived from an EMBL/GenBank/DDBJ whole genome shotgun (WGS) entry which is preliminary data.</text>
</comment>
<proteinExistence type="predicted"/>
<dbReference type="Gene3D" id="3.40.630.10">
    <property type="entry name" value="Zn peptidases"/>
    <property type="match status" value="1"/>
</dbReference>
<reference evidence="2" key="2">
    <citation type="journal article" date="2021" name="PeerJ">
        <title>Extensive microbial diversity within the chicken gut microbiome revealed by metagenomics and culture.</title>
        <authorList>
            <person name="Gilroy R."/>
            <person name="Ravi A."/>
            <person name="Getino M."/>
            <person name="Pursley I."/>
            <person name="Horton D.L."/>
            <person name="Alikhan N.F."/>
            <person name="Baker D."/>
            <person name="Gharbi K."/>
            <person name="Hall N."/>
            <person name="Watson M."/>
            <person name="Adriaenssens E.M."/>
            <person name="Foster-Nyarko E."/>
            <person name="Jarju S."/>
            <person name="Secka A."/>
            <person name="Antonio M."/>
            <person name="Oren A."/>
            <person name="Chaudhuri R.R."/>
            <person name="La Ragione R."/>
            <person name="Hildebrand F."/>
            <person name="Pallen M.J."/>
        </authorList>
    </citation>
    <scope>NUCLEOTIDE SEQUENCE</scope>
    <source>
        <strain evidence="2">13361</strain>
    </source>
</reference>
<evidence type="ECO:0000259" key="1">
    <source>
        <dbReference type="Pfam" id="PF04389"/>
    </source>
</evidence>
<dbReference type="SUPFAM" id="SSF53187">
    <property type="entry name" value="Zn-dependent exopeptidases"/>
    <property type="match status" value="1"/>
</dbReference>
<dbReference type="InterPro" id="IPR007484">
    <property type="entry name" value="Peptidase_M28"/>
</dbReference>
<organism evidence="2 3">
    <name type="scientific">Candidatus Faecousia excrementigallinarum</name>
    <dbReference type="NCBI Taxonomy" id="2840806"/>
    <lineage>
        <taxon>Bacteria</taxon>
        <taxon>Bacillati</taxon>
        <taxon>Bacillota</taxon>
        <taxon>Clostridia</taxon>
        <taxon>Eubacteriales</taxon>
        <taxon>Oscillospiraceae</taxon>
        <taxon>Faecousia</taxon>
    </lineage>
</organism>
<dbReference type="EMBL" id="DVFK01000065">
    <property type="protein sequence ID" value="HIQ67777.1"/>
    <property type="molecule type" value="Genomic_DNA"/>
</dbReference>
<dbReference type="GO" id="GO:0008235">
    <property type="term" value="F:metalloexopeptidase activity"/>
    <property type="evidence" value="ECO:0007669"/>
    <property type="project" value="InterPro"/>
</dbReference>
<dbReference type="PANTHER" id="PTHR12147">
    <property type="entry name" value="METALLOPEPTIDASE M28 FAMILY MEMBER"/>
    <property type="match status" value="1"/>
</dbReference>
<dbReference type="Proteomes" id="UP000886796">
    <property type="component" value="Unassembled WGS sequence"/>
</dbReference>
<dbReference type="Pfam" id="PF04389">
    <property type="entry name" value="Peptidase_M28"/>
    <property type="match status" value="1"/>
</dbReference>
<evidence type="ECO:0000313" key="2">
    <source>
        <dbReference type="EMBL" id="HIQ67777.1"/>
    </source>
</evidence>
<dbReference type="InterPro" id="IPR045175">
    <property type="entry name" value="M28_fam"/>
</dbReference>
<dbReference type="PANTHER" id="PTHR12147:SF26">
    <property type="entry name" value="PEPTIDASE M28 DOMAIN-CONTAINING PROTEIN"/>
    <property type="match status" value="1"/>
</dbReference>
<protein>
    <submittedName>
        <fullName evidence="2">DUF4910 domain-containing protein</fullName>
    </submittedName>
</protein>